<name>A0A1I7F4V2_9FIRM</name>
<gene>
    <name evidence="7" type="ORF">SAMN05216508_101256</name>
</gene>
<keyword evidence="4" id="KW-0067">ATP-binding</keyword>
<dbReference type="OrthoDB" id="9803907at2"/>
<evidence type="ECO:0000256" key="3">
    <source>
        <dbReference type="ARBA" id="ARBA00022741"/>
    </source>
</evidence>
<dbReference type="RefSeq" id="WP_090469499.1">
    <property type="nucleotide sequence ID" value="NZ_FOWF01000005.1"/>
</dbReference>
<organism evidence="7 8">
    <name type="scientific">Eubacterium pyruvativorans</name>
    <dbReference type="NCBI Taxonomy" id="155865"/>
    <lineage>
        <taxon>Bacteria</taxon>
        <taxon>Bacillati</taxon>
        <taxon>Bacillota</taxon>
        <taxon>Clostridia</taxon>
        <taxon>Eubacteriales</taxon>
        <taxon>Eubacteriaceae</taxon>
        <taxon>Eubacterium</taxon>
    </lineage>
</organism>
<dbReference type="PANTHER" id="PTHR23135">
    <property type="entry name" value="MUR LIGASE FAMILY MEMBER"/>
    <property type="match status" value="1"/>
</dbReference>
<dbReference type="GO" id="GO:0004326">
    <property type="term" value="F:tetrahydrofolylpolyglutamate synthase activity"/>
    <property type="evidence" value="ECO:0007669"/>
    <property type="project" value="InterPro"/>
</dbReference>
<dbReference type="PANTHER" id="PTHR23135:SF7">
    <property type="entry name" value="LIPID II ISOGLUTAMINYL SYNTHASE (GLUTAMINE-HYDROLYZING) SUBUNIT MURT"/>
    <property type="match status" value="1"/>
</dbReference>
<dbReference type="SUPFAM" id="SSF53623">
    <property type="entry name" value="MurD-like peptide ligases, catalytic domain"/>
    <property type="match status" value="1"/>
</dbReference>
<evidence type="ECO:0000256" key="1">
    <source>
        <dbReference type="ARBA" id="ARBA00004752"/>
    </source>
</evidence>
<accession>A0A1I7F4V2</accession>
<feature type="domain" description="Mur ligase central" evidence="5">
    <location>
        <begin position="55"/>
        <end position="199"/>
    </location>
</feature>
<sequence length="453" mass="51255">MKFIIALWYGKLINKLVNLIDKSRGSNVAGQHAMKIDPEMIRHFKGIDPEKVLFITGTNGKSTTNNLINHVLTTNGKKVVTNLEGANLIWGVTTALIKASTLSGRVDADYYVFETDERYIGLIREQLPACNVLITNLQKDQVQRNGDPDFIMRKFAKMMDGAGMRMFLNNEEPRSRGFDRFASKVVTYGAEKHSRAFMKGTSYVTMPCPKCHHRISFDFYNNDGVGQFHCTHCGNASQPEADYCAKNADFEGRTFTIDGVPFTMPLNNPHMLYNYAATAAVAKEMAGISIEDTAKSFETFHNIGGRDEVLHYQGKTITYMRIKQENPETLQTILNIIAADPREKMVVLGFGTVSDFTPYYSNTFYTYDCDWSRIEASHVESYYCFTEDVCCDSANRLIYEGVDPSKIIIEDTDSNENLFRAIGNAKTDTVYMITKLHSFESMEKYIEEHEGGR</sequence>
<keyword evidence="2" id="KW-0436">Ligase</keyword>
<dbReference type="InterPro" id="IPR036565">
    <property type="entry name" value="Mur-like_cat_sf"/>
</dbReference>
<dbReference type="STRING" id="155865.SAMN05216515_105110"/>
<dbReference type="PROSITE" id="PS01011">
    <property type="entry name" value="FOLYLPOLYGLU_SYNT_1"/>
    <property type="match status" value="1"/>
</dbReference>
<reference evidence="7 8" key="1">
    <citation type="submission" date="2016-10" db="EMBL/GenBank/DDBJ databases">
        <authorList>
            <person name="de Groot N.N."/>
        </authorList>
    </citation>
    <scope>NUCLEOTIDE SEQUENCE [LARGE SCALE GENOMIC DNA]</scope>
    <source>
        <strain evidence="7 8">KHGC13</strain>
    </source>
</reference>
<dbReference type="AlphaFoldDB" id="A0A1I7F4V2"/>
<dbReference type="Pfam" id="PF08245">
    <property type="entry name" value="Mur_ligase_M"/>
    <property type="match status" value="1"/>
</dbReference>
<dbReference type="GO" id="GO:0005524">
    <property type="term" value="F:ATP binding"/>
    <property type="evidence" value="ECO:0007669"/>
    <property type="project" value="UniProtKB-KW"/>
</dbReference>
<keyword evidence="8" id="KW-1185">Reference proteome</keyword>
<evidence type="ECO:0000256" key="2">
    <source>
        <dbReference type="ARBA" id="ARBA00022598"/>
    </source>
</evidence>
<dbReference type="InterPro" id="IPR013564">
    <property type="entry name" value="MurT_C"/>
</dbReference>
<dbReference type="InterPro" id="IPR018109">
    <property type="entry name" value="Folylpolyglutamate_synth_CS"/>
</dbReference>
<dbReference type="InterPro" id="IPR013221">
    <property type="entry name" value="Mur_ligase_cen"/>
</dbReference>
<evidence type="ECO:0000313" key="8">
    <source>
        <dbReference type="Proteomes" id="UP000198817"/>
    </source>
</evidence>
<keyword evidence="3" id="KW-0547">Nucleotide-binding</keyword>
<dbReference type="EMBL" id="FPBT01000001">
    <property type="protein sequence ID" value="SFU31125.1"/>
    <property type="molecule type" value="Genomic_DNA"/>
</dbReference>
<evidence type="ECO:0000259" key="5">
    <source>
        <dbReference type="Pfam" id="PF08245"/>
    </source>
</evidence>
<evidence type="ECO:0000313" key="7">
    <source>
        <dbReference type="EMBL" id="SFU31125.1"/>
    </source>
</evidence>
<dbReference type="Pfam" id="PF08353">
    <property type="entry name" value="MurT_C"/>
    <property type="match status" value="1"/>
</dbReference>
<feature type="domain" description="Lipid II isoglutaminyl synthase (glutamine-hydrolyzing) subunit MurT C-terminal" evidence="6">
    <location>
        <begin position="325"/>
        <end position="434"/>
    </location>
</feature>
<proteinExistence type="predicted"/>
<dbReference type="Proteomes" id="UP000198817">
    <property type="component" value="Unassembled WGS sequence"/>
</dbReference>
<protein>
    <submittedName>
        <fullName evidence="7">UDP-N-acetylmuramyl tripeptide synthase</fullName>
    </submittedName>
</protein>
<evidence type="ECO:0000259" key="6">
    <source>
        <dbReference type="Pfam" id="PF08353"/>
    </source>
</evidence>
<dbReference type="Gene3D" id="3.40.1190.10">
    <property type="entry name" value="Mur-like, catalytic domain"/>
    <property type="match status" value="1"/>
</dbReference>
<evidence type="ECO:0000256" key="4">
    <source>
        <dbReference type="ARBA" id="ARBA00022840"/>
    </source>
</evidence>
<comment type="pathway">
    <text evidence="1">Cell wall biogenesis; peptidoglycan biosynthesis.</text>
</comment>